<dbReference type="Gene3D" id="3.30.200.20">
    <property type="entry name" value="Phosphorylase Kinase, domain 1"/>
    <property type="match status" value="1"/>
</dbReference>
<reference evidence="2" key="1">
    <citation type="journal article" date="2014" name="Genome Announc.">
        <title>Draft Genome Sequence of Mycobacterium triplex DSM 44626.</title>
        <authorList>
            <person name="Sassi M."/>
            <person name="Croce O."/>
            <person name="Robert C."/>
            <person name="Raoult D."/>
            <person name="Drancourt M."/>
        </authorList>
    </citation>
    <scope>NUCLEOTIDE SEQUENCE [LARGE SCALE GENOMIC DNA]</scope>
    <source>
        <strain evidence="2">DSM 44626</strain>
    </source>
</reference>
<dbReference type="CDD" id="cd05154">
    <property type="entry name" value="ACAD10_11_N-like"/>
    <property type="match status" value="1"/>
</dbReference>
<feature type="domain" description="Aminoglycoside phosphotransferase" evidence="1">
    <location>
        <begin position="29"/>
        <end position="254"/>
    </location>
</feature>
<accession>A0A024JZN1</accession>
<protein>
    <submittedName>
        <fullName evidence="2">Phosphotransferase enzyme family protein</fullName>
    </submittedName>
</protein>
<dbReference type="InterPro" id="IPR002575">
    <property type="entry name" value="Aminoglycoside_PTrfase"/>
</dbReference>
<name>A0A024JZN1_9MYCO</name>
<keyword evidence="2" id="KW-0808">Transferase</keyword>
<reference evidence="2" key="2">
    <citation type="submission" date="2014-04" db="EMBL/GenBank/DDBJ databases">
        <authorList>
            <person name="Xu Y.W."/>
            <person name="Yang Q."/>
        </authorList>
    </citation>
    <scope>NUCLEOTIDE SEQUENCE</scope>
    <source>
        <strain evidence="2">DSM 44626</strain>
    </source>
</reference>
<dbReference type="EMBL" id="LQPY01000029">
    <property type="protein sequence ID" value="ORX01789.1"/>
    <property type="molecule type" value="Genomic_DNA"/>
</dbReference>
<keyword evidence="4" id="KW-1185">Reference proteome</keyword>
<dbReference type="EMBL" id="HG964446">
    <property type="protein sequence ID" value="CDO89039.1"/>
    <property type="molecule type" value="Genomic_DNA"/>
</dbReference>
<dbReference type="InterPro" id="IPR041726">
    <property type="entry name" value="ACAD10_11_N"/>
</dbReference>
<dbReference type="STRING" id="47839.BN973_03410"/>
<evidence type="ECO:0000313" key="3">
    <source>
        <dbReference type="EMBL" id="ORX01789.1"/>
    </source>
</evidence>
<dbReference type="PANTHER" id="PTHR21310">
    <property type="entry name" value="AMINOGLYCOSIDE PHOSPHOTRANSFERASE-RELATED-RELATED"/>
    <property type="match status" value="1"/>
</dbReference>
<proteinExistence type="predicted"/>
<gene>
    <name evidence="3" type="ORF">AWC29_21530</name>
    <name evidence="2" type="ORF">BN973_03410</name>
</gene>
<organism evidence="2">
    <name type="scientific">Mycobacterium triplex</name>
    <dbReference type="NCBI Taxonomy" id="47839"/>
    <lineage>
        <taxon>Bacteria</taxon>
        <taxon>Bacillati</taxon>
        <taxon>Actinomycetota</taxon>
        <taxon>Actinomycetes</taxon>
        <taxon>Mycobacteriales</taxon>
        <taxon>Mycobacteriaceae</taxon>
        <taxon>Mycobacterium</taxon>
        <taxon>Mycobacterium simiae complex</taxon>
    </lineage>
</organism>
<dbReference type="Pfam" id="PF01636">
    <property type="entry name" value="APH"/>
    <property type="match status" value="1"/>
</dbReference>
<evidence type="ECO:0000313" key="4">
    <source>
        <dbReference type="Proteomes" id="UP000193710"/>
    </source>
</evidence>
<dbReference type="HOGENOM" id="CLU_007526_0_0_11"/>
<dbReference type="Gene3D" id="3.90.1200.10">
    <property type="match status" value="1"/>
</dbReference>
<sequence length="343" mass="37693">MAAAATGFDVPRFRDWLAEATGEAADVSVTPIRGGGSCEMFRVDRLGRAWVVRRAPLATVSDTAHQVIREARIMETLGTAGIAVPTVLARSDDPTILGAPFFVMSYVDGGVIRRDGLPEALLADPSSHGLIGEQLIDTLIALHSVDWTGTALAELSHPQGFLPRQVDRWLAQLAGYRARELDGVDELAGWLRANLPADGDLTVMHGDYKLDNVIWAPAPPPRIACVVDFEMTTVGDPLIDLAWAMIFWPEEGNPIALGSPDVPHGMDRAHCQTPDQLIQRYAEATGRDLSRFDWYQVFSAWKLAIVLEASYAKFLRGESRNPIHEFFGPVIDELLSRARRFAQ</sequence>
<evidence type="ECO:0000313" key="2">
    <source>
        <dbReference type="EMBL" id="CDO89039.1"/>
    </source>
</evidence>
<dbReference type="GO" id="GO:0016740">
    <property type="term" value="F:transferase activity"/>
    <property type="evidence" value="ECO:0007669"/>
    <property type="project" value="UniProtKB-KW"/>
</dbReference>
<dbReference type="InterPro" id="IPR011009">
    <property type="entry name" value="Kinase-like_dom_sf"/>
</dbReference>
<reference evidence="3 4" key="3">
    <citation type="submission" date="2016-01" db="EMBL/GenBank/DDBJ databases">
        <title>The new phylogeny of the genus Mycobacterium.</title>
        <authorList>
            <person name="Tarcisio F."/>
            <person name="Conor M."/>
            <person name="Antonella G."/>
            <person name="Elisabetta G."/>
            <person name="Giulia F.S."/>
            <person name="Sara T."/>
            <person name="Anna F."/>
            <person name="Clotilde B."/>
            <person name="Roberto B."/>
            <person name="Veronica D.S."/>
            <person name="Fabio R."/>
            <person name="Monica P."/>
            <person name="Olivier J."/>
            <person name="Enrico T."/>
            <person name="Nicola S."/>
        </authorList>
    </citation>
    <scope>NUCLEOTIDE SEQUENCE [LARGE SCALE GENOMIC DNA]</scope>
    <source>
        <strain evidence="3 4">DSM 44626</strain>
    </source>
</reference>
<dbReference type="OrthoDB" id="3806873at2"/>
<dbReference type="PANTHER" id="PTHR21310:SF40">
    <property type="entry name" value="AMINOGLYCOSIDE PHOSPHOTRANSFERASE DOMAIN-CONTAINING PROTEIN-RELATED"/>
    <property type="match status" value="1"/>
</dbReference>
<dbReference type="SUPFAM" id="SSF56112">
    <property type="entry name" value="Protein kinase-like (PK-like)"/>
    <property type="match status" value="1"/>
</dbReference>
<dbReference type="Proteomes" id="UP000193710">
    <property type="component" value="Unassembled WGS sequence"/>
</dbReference>
<evidence type="ECO:0000259" key="1">
    <source>
        <dbReference type="Pfam" id="PF01636"/>
    </source>
</evidence>
<dbReference type="InterPro" id="IPR051678">
    <property type="entry name" value="AGP_Transferase"/>
</dbReference>
<dbReference type="eggNOG" id="COG3173">
    <property type="taxonomic scope" value="Bacteria"/>
</dbReference>
<dbReference type="Proteomes" id="UP000028880">
    <property type="component" value="Unassembled WGS sequence"/>
</dbReference>
<dbReference type="AlphaFoldDB" id="A0A024JZN1"/>
<dbReference type="RefSeq" id="WP_051641309.1">
    <property type="nucleotide sequence ID" value="NZ_HG964446.1"/>
</dbReference>